<dbReference type="KEGG" id="rhoz:GXP67_35060"/>
<dbReference type="Gene3D" id="1.10.760.10">
    <property type="entry name" value="Cytochrome c-like domain"/>
    <property type="match status" value="1"/>
</dbReference>
<keyword evidence="5 6" id="KW-0408">Iron</keyword>
<evidence type="ECO:0000256" key="1">
    <source>
        <dbReference type="ARBA" id="ARBA00022448"/>
    </source>
</evidence>
<sequence>MASVYIEKTTHFYRQGQNKPPVVKILSPENNTSVEPDARIRYFISVSDEEDGKSEFQEIASNEVFLEVTYAPDSSKVADYLVIHNKNGAEPPGLTGIKTSDCFNCHAIKNKGQGPSFSEIAKRYPHNPSTIETLAMRVMKGNSGVWGNAAMPPHADITPQQARQIIQWILNNAADPNYDLYAGLEGSFPTRTKSQTGGLYVLTASYLDHGLKDMPQLRQSGQHTILLKGK</sequence>
<dbReference type="SUPFAM" id="SSF46626">
    <property type="entry name" value="Cytochrome c"/>
    <property type="match status" value="1"/>
</dbReference>
<keyword evidence="2 6" id="KW-0349">Heme</keyword>
<evidence type="ECO:0000259" key="7">
    <source>
        <dbReference type="PROSITE" id="PS51007"/>
    </source>
</evidence>
<dbReference type="PROSITE" id="PS51007">
    <property type="entry name" value="CYTC"/>
    <property type="match status" value="1"/>
</dbReference>
<dbReference type="InterPro" id="IPR036909">
    <property type="entry name" value="Cyt_c-like_dom_sf"/>
</dbReference>
<keyword evidence="3 6" id="KW-0479">Metal-binding</keyword>
<feature type="domain" description="Cytochrome c" evidence="7">
    <location>
        <begin position="47"/>
        <end position="173"/>
    </location>
</feature>
<dbReference type="GO" id="GO:0009055">
    <property type="term" value="F:electron transfer activity"/>
    <property type="evidence" value="ECO:0007669"/>
    <property type="project" value="InterPro"/>
</dbReference>
<feature type="binding site" description="covalent" evidence="6">
    <location>
        <position position="102"/>
    </location>
    <ligand>
        <name>heme c</name>
        <dbReference type="ChEBI" id="CHEBI:61717"/>
    </ligand>
</feature>
<dbReference type="GO" id="GO:0005506">
    <property type="term" value="F:iron ion binding"/>
    <property type="evidence" value="ECO:0007669"/>
    <property type="project" value="InterPro"/>
</dbReference>
<proteinExistence type="predicted"/>
<dbReference type="InterPro" id="IPR002324">
    <property type="entry name" value="Cyt_c_ID"/>
</dbReference>
<evidence type="ECO:0000256" key="6">
    <source>
        <dbReference type="PIRSR" id="PIRSR602324-1"/>
    </source>
</evidence>
<evidence type="ECO:0000256" key="4">
    <source>
        <dbReference type="ARBA" id="ARBA00022982"/>
    </source>
</evidence>
<name>A0A6C0GVC7_9BACT</name>
<feature type="binding site" description="covalent" evidence="6">
    <location>
        <position position="106"/>
    </location>
    <ligand>
        <name>heme c</name>
        <dbReference type="ChEBI" id="CHEBI:61717"/>
    </ligand>
</feature>
<dbReference type="GO" id="GO:0020037">
    <property type="term" value="F:heme binding"/>
    <property type="evidence" value="ECO:0007669"/>
    <property type="project" value="InterPro"/>
</dbReference>
<comment type="PTM">
    <text evidence="6">Binds 1 heme c group covalently per subunit.</text>
</comment>
<evidence type="ECO:0000256" key="2">
    <source>
        <dbReference type="ARBA" id="ARBA00022617"/>
    </source>
</evidence>
<dbReference type="Pfam" id="PF00034">
    <property type="entry name" value="Cytochrom_C"/>
    <property type="match status" value="1"/>
</dbReference>
<keyword evidence="1" id="KW-0813">Transport</keyword>
<evidence type="ECO:0000256" key="3">
    <source>
        <dbReference type="ARBA" id="ARBA00022723"/>
    </source>
</evidence>
<evidence type="ECO:0000313" key="9">
    <source>
        <dbReference type="Proteomes" id="UP000480178"/>
    </source>
</evidence>
<evidence type="ECO:0000313" key="8">
    <source>
        <dbReference type="EMBL" id="QHT71513.1"/>
    </source>
</evidence>
<accession>A0A6C0GVC7</accession>
<dbReference type="InterPro" id="IPR009056">
    <property type="entry name" value="Cyt_c-like_dom"/>
</dbReference>
<dbReference type="RefSeq" id="WP_162447449.1">
    <property type="nucleotide sequence ID" value="NZ_CP048222.1"/>
</dbReference>
<dbReference type="EMBL" id="CP048222">
    <property type="protein sequence ID" value="QHT71513.1"/>
    <property type="molecule type" value="Genomic_DNA"/>
</dbReference>
<organism evidence="8 9">
    <name type="scientific">Rhodocytophaga rosea</name>
    <dbReference type="NCBI Taxonomy" id="2704465"/>
    <lineage>
        <taxon>Bacteria</taxon>
        <taxon>Pseudomonadati</taxon>
        <taxon>Bacteroidota</taxon>
        <taxon>Cytophagia</taxon>
        <taxon>Cytophagales</taxon>
        <taxon>Rhodocytophagaceae</taxon>
        <taxon>Rhodocytophaga</taxon>
    </lineage>
</organism>
<feature type="binding site" description="covalent" evidence="6">
    <location>
        <position position="151"/>
    </location>
    <ligand>
        <name>heme c</name>
        <dbReference type="ChEBI" id="CHEBI:61717"/>
    </ligand>
</feature>
<dbReference type="Proteomes" id="UP000480178">
    <property type="component" value="Chromosome"/>
</dbReference>
<dbReference type="AlphaFoldDB" id="A0A6C0GVC7"/>
<evidence type="ECO:0000256" key="5">
    <source>
        <dbReference type="ARBA" id="ARBA00023004"/>
    </source>
</evidence>
<keyword evidence="4" id="KW-0249">Electron transport</keyword>
<gene>
    <name evidence="8" type="ORF">GXP67_35060</name>
</gene>
<reference evidence="8 9" key="1">
    <citation type="submission" date="2020-01" db="EMBL/GenBank/DDBJ databases">
        <authorList>
            <person name="Kim M.K."/>
        </authorList>
    </citation>
    <scope>NUCLEOTIDE SEQUENCE [LARGE SCALE GENOMIC DNA]</scope>
    <source>
        <strain evidence="8 9">172606-1</strain>
    </source>
</reference>
<keyword evidence="9" id="KW-1185">Reference proteome</keyword>
<protein>
    <submittedName>
        <fullName evidence="8">C-type cytochrome</fullName>
    </submittedName>
</protein>
<dbReference type="PRINTS" id="PR00606">
    <property type="entry name" value="CYTCHROMECID"/>
</dbReference>